<comment type="caution">
    <text evidence="1">The sequence shown here is derived from an EMBL/GenBank/DDBJ whole genome shotgun (WGS) entry which is preliminary data.</text>
</comment>
<dbReference type="Proteomes" id="UP000299102">
    <property type="component" value="Unassembled WGS sequence"/>
</dbReference>
<gene>
    <name evidence="1" type="ORF">EVAR_43431_1</name>
</gene>
<organism evidence="1 2">
    <name type="scientific">Eumeta variegata</name>
    <name type="common">Bagworm moth</name>
    <name type="synonym">Eumeta japonica</name>
    <dbReference type="NCBI Taxonomy" id="151549"/>
    <lineage>
        <taxon>Eukaryota</taxon>
        <taxon>Metazoa</taxon>
        <taxon>Ecdysozoa</taxon>
        <taxon>Arthropoda</taxon>
        <taxon>Hexapoda</taxon>
        <taxon>Insecta</taxon>
        <taxon>Pterygota</taxon>
        <taxon>Neoptera</taxon>
        <taxon>Endopterygota</taxon>
        <taxon>Lepidoptera</taxon>
        <taxon>Glossata</taxon>
        <taxon>Ditrysia</taxon>
        <taxon>Tineoidea</taxon>
        <taxon>Psychidae</taxon>
        <taxon>Oiketicinae</taxon>
        <taxon>Eumeta</taxon>
    </lineage>
</organism>
<protein>
    <submittedName>
        <fullName evidence="1">Uncharacterized protein</fullName>
    </submittedName>
</protein>
<evidence type="ECO:0000313" key="2">
    <source>
        <dbReference type="Proteomes" id="UP000299102"/>
    </source>
</evidence>
<name>A0A4C1WT62_EUMVA</name>
<reference evidence="1 2" key="1">
    <citation type="journal article" date="2019" name="Commun. Biol.">
        <title>The bagworm genome reveals a unique fibroin gene that provides high tensile strength.</title>
        <authorList>
            <person name="Kono N."/>
            <person name="Nakamura H."/>
            <person name="Ohtoshi R."/>
            <person name="Tomita M."/>
            <person name="Numata K."/>
            <person name="Arakawa K."/>
        </authorList>
    </citation>
    <scope>NUCLEOTIDE SEQUENCE [LARGE SCALE GENOMIC DNA]</scope>
</reference>
<dbReference type="EMBL" id="BGZK01000649">
    <property type="protein sequence ID" value="GBP54558.1"/>
    <property type="molecule type" value="Genomic_DNA"/>
</dbReference>
<accession>A0A4C1WT62</accession>
<proteinExistence type="predicted"/>
<keyword evidence="2" id="KW-1185">Reference proteome</keyword>
<dbReference type="AlphaFoldDB" id="A0A4C1WT62"/>
<sequence length="151" mass="17065">MHVAHFHRTERAPAHSWRVHDLFDVFVDTSNRRSPNSQREDSTAIICLRNAFSRTLVNAVLFLNTVTEYAFGSLMLKSEYSILKYSLPTKALPETVSESPELELNIGTKNTTGIGTRLGLEEDGLLSLANRDHHVAHSDRMEHRMIPALPQ</sequence>
<evidence type="ECO:0000313" key="1">
    <source>
        <dbReference type="EMBL" id="GBP54558.1"/>
    </source>
</evidence>